<evidence type="ECO:0000259" key="7">
    <source>
        <dbReference type="Pfam" id="PF06271"/>
    </source>
</evidence>
<protein>
    <submittedName>
        <fullName evidence="8">RDD family protein</fullName>
    </submittedName>
</protein>
<comment type="subcellular location">
    <subcellularLocation>
        <location evidence="1">Cell membrane</location>
        <topology evidence="1">Multi-pass membrane protein</topology>
    </subcellularLocation>
</comment>
<dbReference type="AlphaFoldDB" id="A0A364RDK9"/>
<sequence>MIPENSNPLTHPYAQIWARFIAMLLDSILMALVTLVIMLLLGMKMPNMDDPETRLQLNLTSMVLGWVYYSFMESSTYQATFGKQVMGLFVTDMQGQRLSFGKASARYFGRLLSGLTFLVGYLVAFFTAKKQSLHDLLAGTLVFKH</sequence>
<keyword evidence="2" id="KW-1003">Cell membrane</keyword>
<reference evidence="8 9" key="1">
    <citation type="submission" date="2018-06" db="EMBL/GenBank/DDBJ databases">
        <authorList>
            <person name="Liu Z.-W."/>
        </authorList>
    </citation>
    <scope>NUCLEOTIDE SEQUENCE [LARGE SCALE GENOMIC DNA]</scope>
    <source>
        <strain evidence="8 9">2b14</strain>
    </source>
</reference>
<feature type="transmembrane region" description="Helical" evidence="6">
    <location>
        <begin position="20"/>
        <end position="43"/>
    </location>
</feature>
<keyword evidence="9" id="KW-1185">Reference proteome</keyword>
<feature type="domain" description="RDD" evidence="7">
    <location>
        <begin position="13"/>
        <end position="139"/>
    </location>
</feature>
<keyword evidence="5 6" id="KW-0472">Membrane</keyword>
<dbReference type="PANTHER" id="PTHR36115">
    <property type="entry name" value="PROLINE-RICH ANTIGEN HOMOLOG-RELATED"/>
    <property type="match status" value="1"/>
</dbReference>
<dbReference type="InterPro" id="IPR010432">
    <property type="entry name" value="RDD"/>
</dbReference>
<dbReference type="Proteomes" id="UP000251692">
    <property type="component" value="Unassembled WGS sequence"/>
</dbReference>
<proteinExistence type="predicted"/>
<evidence type="ECO:0000256" key="2">
    <source>
        <dbReference type="ARBA" id="ARBA00022475"/>
    </source>
</evidence>
<dbReference type="OrthoDB" id="9793824at2"/>
<dbReference type="InterPro" id="IPR051791">
    <property type="entry name" value="Pra-immunoreactive"/>
</dbReference>
<evidence type="ECO:0000313" key="8">
    <source>
        <dbReference type="EMBL" id="RAU82347.1"/>
    </source>
</evidence>
<feature type="transmembrane region" description="Helical" evidence="6">
    <location>
        <begin position="107"/>
        <end position="128"/>
    </location>
</feature>
<accession>A0A364RDK9</accession>
<dbReference type="GO" id="GO:0005886">
    <property type="term" value="C:plasma membrane"/>
    <property type="evidence" value="ECO:0007669"/>
    <property type="project" value="UniProtKB-SubCell"/>
</dbReference>
<evidence type="ECO:0000313" key="9">
    <source>
        <dbReference type="Proteomes" id="UP000251692"/>
    </source>
</evidence>
<evidence type="ECO:0000256" key="3">
    <source>
        <dbReference type="ARBA" id="ARBA00022692"/>
    </source>
</evidence>
<evidence type="ECO:0000256" key="5">
    <source>
        <dbReference type="ARBA" id="ARBA00023136"/>
    </source>
</evidence>
<evidence type="ECO:0000256" key="6">
    <source>
        <dbReference type="SAM" id="Phobius"/>
    </source>
</evidence>
<evidence type="ECO:0000256" key="1">
    <source>
        <dbReference type="ARBA" id="ARBA00004651"/>
    </source>
</evidence>
<keyword evidence="4 6" id="KW-1133">Transmembrane helix</keyword>
<dbReference type="Pfam" id="PF06271">
    <property type="entry name" value="RDD"/>
    <property type="match status" value="1"/>
</dbReference>
<gene>
    <name evidence="8" type="ORF">DP923_11205</name>
</gene>
<keyword evidence="3 6" id="KW-0812">Transmembrane</keyword>
<evidence type="ECO:0000256" key="4">
    <source>
        <dbReference type="ARBA" id="ARBA00022989"/>
    </source>
</evidence>
<name>A0A364RDK9_9BACT</name>
<organism evidence="8 9">
    <name type="scientific">Pontibacter arcticus</name>
    <dbReference type="NCBI Taxonomy" id="2080288"/>
    <lineage>
        <taxon>Bacteria</taxon>
        <taxon>Pseudomonadati</taxon>
        <taxon>Bacteroidota</taxon>
        <taxon>Cytophagia</taxon>
        <taxon>Cytophagales</taxon>
        <taxon>Hymenobacteraceae</taxon>
        <taxon>Pontibacter</taxon>
    </lineage>
</organism>
<dbReference type="PANTHER" id="PTHR36115:SF4">
    <property type="entry name" value="MEMBRANE PROTEIN"/>
    <property type="match status" value="1"/>
</dbReference>
<reference evidence="8 9" key="2">
    <citation type="submission" date="2018-07" db="EMBL/GenBank/DDBJ databases">
        <title>Pontibacter sp. 2b14 genomic sequence and assembly.</title>
        <authorList>
            <person name="Du Z.-J."/>
        </authorList>
    </citation>
    <scope>NUCLEOTIDE SEQUENCE [LARGE SCALE GENOMIC DNA]</scope>
    <source>
        <strain evidence="8 9">2b14</strain>
    </source>
</reference>
<dbReference type="EMBL" id="QMDV01000003">
    <property type="protein sequence ID" value="RAU82347.1"/>
    <property type="molecule type" value="Genomic_DNA"/>
</dbReference>
<comment type="caution">
    <text evidence="8">The sequence shown here is derived from an EMBL/GenBank/DDBJ whole genome shotgun (WGS) entry which is preliminary data.</text>
</comment>
<dbReference type="RefSeq" id="WP_112305940.1">
    <property type="nucleotide sequence ID" value="NZ_QMDV01000003.1"/>
</dbReference>
<feature type="transmembrane region" description="Helical" evidence="6">
    <location>
        <begin position="55"/>
        <end position="71"/>
    </location>
</feature>